<evidence type="ECO:0000256" key="1">
    <source>
        <dbReference type="SAM" id="SignalP"/>
    </source>
</evidence>
<sequence>GLGRFLSDMKHLLLVPGALLALAAARPVAPTPPALPTTAAELPAVRQAQFKKDTFSLRQYGAVADGQTLNTDAFQKAITACAAKGGGT</sequence>
<dbReference type="InterPro" id="IPR012334">
    <property type="entry name" value="Pectin_lyas_fold"/>
</dbReference>
<accession>A0A699XI64</accession>
<dbReference type="AlphaFoldDB" id="A0A699XI64"/>
<reference evidence="2" key="1">
    <citation type="journal article" date="2019" name="Sci. Rep.">
        <title>Draft genome of Tanacetum cinerariifolium, the natural source of mosquito coil.</title>
        <authorList>
            <person name="Yamashiro T."/>
            <person name="Shiraishi A."/>
            <person name="Satake H."/>
            <person name="Nakayama K."/>
        </authorList>
    </citation>
    <scope>NUCLEOTIDE SEQUENCE</scope>
</reference>
<name>A0A699XI64_TANCI</name>
<organism evidence="2">
    <name type="scientific">Tanacetum cinerariifolium</name>
    <name type="common">Dalmatian daisy</name>
    <name type="synonym">Chrysanthemum cinerariifolium</name>
    <dbReference type="NCBI Taxonomy" id="118510"/>
    <lineage>
        <taxon>Eukaryota</taxon>
        <taxon>Viridiplantae</taxon>
        <taxon>Streptophyta</taxon>
        <taxon>Embryophyta</taxon>
        <taxon>Tracheophyta</taxon>
        <taxon>Spermatophyta</taxon>
        <taxon>Magnoliopsida</taxon>
        <taxon>eudicotyledons</taxon>
        <taxon>Gunneridae</taxon>
        <taxon>Pentapetalae</taxon>
        <taxon>asterids</taxon>
        <taxon>campanulids</taxon>
        <taxon>Asterales</taxon>
        <taxon>Asteraceae</taxon>
        <taxon>Asteroideae</taxon>
        <taxon>Anthemideae</taxon>
        <taxon>Anthemidinae</taxon>
        <taxon>Tanacetum</taxon>
    </lineage>
</organism>
<keyword evidence="1" id="KW-0732">Signal</keyword>
<evidence type="ECO:0000313" key="2">
    <source>
        <dbReference type="EMBL" id="GFD57546.1"/>
    </source>
</evidence>
<dbReference type="Gene3D" id="2.160.20.10">
    <property type="entry name" value="Single-stranded right-handed beta-helix, Pectin lyase-like"/>
    <property type="match status" value="1"/>
</dbReference>
<protein>
    <recommendedName>
        <fullName evidence="3">Pectate lyase superfamily protein domain-containing protein</fullName>
    </recommendedName>
</protein>
<dbReference type="SUPFAM" id="SSF51126">
    <property type="entry name" value="Pectin lyase-like"/>
    <property type="match status" value="1"/>
</dbReference>
<evidence type="ECO:0008006" key="3">
    <source>
        <dbReference type="Google" id="ProtNLM"/>
    </source>
</evidence>
<feature type="non-terminal residue" evidence="2">
    <location>
        <position position="1"/>
    </location>
</feature>
<dbReference type="InterPro" id="IPR011050">
    <property type="entry name" value="Pectin_lyase_fold/virulence"/>
</dbReference>
<comment type="caution">
    <text evidence="2">The sequence shown here is derived from an EMBL/GenBank/DDBJ whole genome shotgun (WGS) entry which is preliminary data.</text>
</comment>
<feature type="non-terminal residue" evidence="2">
    <location>
        <position position="88"/>
    </location>
</feature>
<proteinExistence type="predicted"/>
<gene>
    <name evidence="2" type="ORF">Tci_929515</name>
</gene>
<feature type="chain" id="PRO_5025570610" description="Pectate lyase superfamily protein domain-containing protein" evidence="1">
    <location>
        <begin position="26"/>
        <end position="88"/>
    </location>
</feature>
<dbReference type="EMBL" id="BKCJ011842221">
    <property type="protein sequence ID" value="GFD57546.1"/>
    <property type="molecule type" value="Genomic_DNA"/>
</dbReference>
<feature type="signal peptide" evidence="1">
    <location>
        <begin position="1"/>
        <end position="25"/>
    </location>
</feature>